<organism evidence="1 2">
    <name type="scientific">Demequina litorisediminis</name>
    <dbReference type="NCBI Taxonomy" id="1849022"/>
    <lineage>
        <taxon>Bacteria</taxon>
        <taxon>Bacillati</taxon>
        <taxon>Actinomycetota</taxon>
        <taxon>Actinomycetes</taxon>
        <taxon>Micrococcales</taxon>
        <taxon>Demequinaceae</taxon>
        <taxon>Demequina</taxon>
    </lineage>
</organism>
<evidence type="ECO:0000313" key="1">
    <source>
        <dbReference type="EMBL" id="GMA35279.1"/>
    </source>
</evidence>
<accession>A0ABQ6IEX2</accession>
<keyword evidence="2" id="KW-1185">Reference proteome</keyword>
<sequence>MRERVVPPRAGAVQAGRWHTGGVIIEIDDLSRPAVHALLAAHLAAMHAGSPACSVHALPLDALRDPA</sequence>
<evidence type="ECO:0000313" key="2">
    <source>
        <dbReference type="Proteomes" id="UP001157125"/>
    </source>
</evidence>
<gene>
    <name evidence="1" type="ORF">GCM10025876_14830</name>
</gene>
<dbReference type="EMBL" id="BSUN01000001">
    <property type="protein sequence ID" value="GMA35279.1"/>
    <property type="molecule type" value="Genomic_DNA"/>
</dbReference>
<dbReference type="RefSeq" id="WP_431308298.1">
    <property type="nucleotide sequence ID" value="NZ_BSUN01000001.1"/>
</dbReference>
<reference evidence="2" key="1">
    <citation type="journal article" date="2019" name="Int. J. Syst. Evol. Microbiol.">
        <title>The Global Catalogue of Microorganisms (GCM) 10K type strain sequencing project: providing services to taxonomists for standard genome sequencing and annotation.</title>
        <authorList>
            <consortium name="The Broad Institute Genomics Platform"/>
            <consortium name="The Broad Institute Genome Sequencing Center for Infectious Disease"/>
            <person name="Wu L."/>
            <person name="Ma J."/>
        </authorList>
    </citation>
    <scope>NUCLEOTIDE SEQUENCE [LARGE SCALE GENOMIC DNA]</scope>
    <source>
        <strain evidence="2">NBRC 112299</strain>
    </source>
</reference>
<name>A0ABQ6IEX2_9MICO</name>
<protein>
    <submittedName>
        <fullName evidence="1">Uncharacterized protein</fullName>
    </submittedName>
</protein>
<dbReference type="Proteomes" id="UP001157125">
    <property type="component" value="Unassembled WGS sequence"/>
</dbReference>
<proteinExistence type="predicted"/>
<comment type="caution">
    <text evidence="1">The sequence shown here is derived from an EMBL/GenBank/DDBJ whole genome shotgun (WGS) entry which is preliminary data.</text>
</comment>